<comment type="caution">
    <text evidence="2">The sequence shown here is derived from an EMBL/GenBank/DDBJ whole genome shotgun (WGS) entry which is preliminary data.</text>
</comment>
<evidence type="ECO:0000256" key="1">
    <source>
        <dbReference type="SAM" id="MobiDB-lite"/>
    </source>
</evidence>
<dbReference type="EMBL" id="JAUSZI010000002">
    <property type="protein sequence ID" value="MDQ1025573.1"/>
    <property type="molecule type" value="Genomic_DNA"/>
</dbReference>
<gene>
    <name evidence="2" type="ORF">QF035_003155</name>
</gene>
<feature type="region of interest" description="Disordered" evidence="1">
    <location>
        <begin position="1"/>
        <end position="25"/>
    </location>
</feature>
<accession>A0ABU0SPT8</accession>
<sequence>MATILAHGVAASSSSGYSARPGRPDHSACGLGHTLYC</sequence>
<feature type="compositionally biased region" description="Low complexity" evidence="1">
    <location>
        <begin position="10"/>
        <end position="19"/>
    </location>
</feature>
<evidence type="ECO:0000313" key="2">
    <source>
        <dbReference type="EMBL" id="MDQ1025573.1"/>
    </source>
</evidence>
<keyword evidence="3" id="KW-1185">Reference proteome</keyword>
<protein>
    <submittedName>
        <fullName evidence="2">Uncharacterized protein</fullName>
    </submittedName>
</protein>
<reference evidence="2 3" key="1">
    <citation type="submission" date="2023-07" db="EMBL/GenBank/DDBJ databases">
        <title>Comparative genomics of wheat-associated soil bacteria to identify genetic determinants of phenazine resistance.</title>
        <authorList>
            <person name="Mouncey N."/>
        </authorList>
    </citation>
    <scope>NUCLEOTIDE SEQUENCE [LARGE SCALE GENOMIC DNA]</scope>
    <source>
        <strain evidence="2 3">V2I4</strain>
    </source>
</reference>
<dbReference type="Proteomes" id="UP001230328">
    <property type="component" value="Unassembled WGS sequence"/>
</dbReference>
<name>A0ABU0SPT8_9ACTN</name>
<organism evidence="2 3">
    <name type="scientific">Streptomyces umbrinus</name>
    <dbReference type="NCBI Taxonomy" id="67370"/>
    <lineage>
        <taxon>Bacteria</taxon>
        <taxon>Bacillati</taxon>
        <taxon>Actinomycetota</taxon>
        <taxon>Actinomycetes</taxon>
        <taxon>Kitasatosporales</taxon>
        <taxon>Streptomycetaceae</taxon>
        <taxon>Streptomyces</taxon>
        <taxon>Streptomyces phaeochromogenes group</taxon>
    </lineage>
</organism>
<evidence type="ECO:0000313" key="3">
    <source>
        <dbReference type="Proteomes" id="UP001230328"/>
    </source>
</evidence>
<proteinExistence type="predicted"/>